<sequence length="93" mass="10244">MAPLTALVHYNGRAIDDDNIENNVSYDEPKTKVMTIKTSFTLEMLKLNLHKKLGLSDNAVVVKMAKGAWKHRLGVRTGRPGAQTSAQRPTLAV</sequence>
<feature type="compositionally biased region" description="Polar residues" evidence="1">
    <location>
        <begin position="82"/>
        <end position="93"/>
    </location>
</feature>
<evidence type="ECO:0000313" key="2">
    <source>
        <dbReference type="EMBL" id="MED6125690.1"/>
    </source>
</evidence>
<gene>
    <name evidence="2" type="ORF">PIB30_071006</name>
</gene>
<comment type="caution">
    <text evidence="2">The sequence shown here is derived from an EMBL/GenBank/DDBJ whole genome shotgun (WGS) entry which is preliminary data.</text>
</comment>
<reference evidence="2 3" key="1">
    <citation type="journal article" date="2023" name="Plants (Basel)">
        <title>Bridging the Gap: Combining Genomics and Transcriptomics Approaches to Understand Stylosanthes scabra, an Orphan Legume from the Brazilian Caatinga.</title>
        <authorList>
            <person name="Ferreira-Neto J.R.C."/>
            <person name="da Silva M.D."/>
            <person name="Binneck E."/>
            <person name="de Melo N.F."/>
            <person name="da Silva R.H."/>
            <person name="de Melo A.L.T.M."/>
            <person name="Pandolfi V."/>
            <person name="Bustamante F.O."/>
            <person name="Brasileiro-Vidal A.C."/>
            <person name="Benko-Iseppon A.M."/>
        </authorList>
    </citation>
    <scope>NUCLEOTIDE SEQUENCE [LARGE SCALE GENOMIC DNA]</scope>
    <source>
        <tissue evidence="2">Leaves</tissue>
    </source>
</reference>
<evidence type="ECO:0000313" key="3">
    <source>
        <dbReference type="Proteomes" id="UP001341840"/>
    </source>
</evidence>
<dbReference type="Proteomes" id="UP001341840">
    <property type="component" value="Unassembled WGS sequence"/>
</dbReference>
<dbReference type="EMBL" id="JASCZI010031020">
    <property type="protein sequence ID" value="MED6125690.1"/>
    <property type="molecule type" value="Genomic_DNA"/>
</dbReference>
<keyword evidence="3" id="KW-1185">Reference proteome</keyword>
<accession>A0ABU6RP64</accession>
<organism evidence="2 3">
    <name type="scientific">Stylosanthes scabra</name>
    <dbReference type="NCBI Taxonomy" id="79078"/>
    <lineage>
        <taxon>Eukaryota</taxon>
        <taxon>Viridiplantae</taxon>
        <taxon>Streptophyta</taxon>
        <taxon>Embryophyta</taxon>
        <taxon>Tracheophyta</taxon>
        <taxon>Spermatophyta</taxon>
        <taxon>Magnoliopsida</taxon>
        <taxon>eudicotyledons</taxon>
        <taxon>Gunneridae</taxon>
        <taxon>Pentapetalae</taxon>
        <taxon>rosids</taxon>
        <taxon>fabids</taxon>
        <taxon>Fabales</taxon>
        <taxon>Fabaceae</taxon>
        <taxon>Papilionoideae</taxon>
        <taxon>50 kb inversion clade</taxon>
        <taxon>dalbergioids sensu lato</taxon>
        <taxon>Dalbergieae</taxon>
        <taxon>Pterocarpus clade</taxon>
        <taxon>Stylosanthes</taxon>
    </lineage>
</organism>
<evidence type="ECO:0000256" key="1">
    <source>
        <dbReference type="SAM" id="MobiDB-lite"/>
    </source>
</evidence>
<feature type="region of interest" description="Disordered" evidence="1">
    <location>
        <begin position="73"/>
        <end position="93"/>
    </location>
</feature>
<evidence type="ECO:0008006" key="4">
    <source>
        <dbReference type="Google" id="ProtNLM"/>
    </source>
</evidence>
<protein>
    <recommendedName>
        <fullName evidence="4">Ubiquitin-like domain-containing protein</fullName>
    </recommendedName>
</protein>
<name>A0ABU6RP64_9FABA</name>
<proteinExistence type="predicted"/>